<evidence type="ECO:0000256" key="1">
    <source>
        <dbReference type="ARBA" id="ARBA00001798"/>
    </source>
</evidence>
<dbReference type="GO" id="GO:0016567">
    <property type="term" value="P:protein ubiquitination"/>
    <property type="evidence" value="ECO:0007669"/>
    <property type="project" value="InterPro"/>
</dbReference>
<protein>
    <recommendedName>
        <fullName evidence="2">RBR-type E3 ubiquitin transferase</fullName>
        <ecNumber evidence="2">2.3.2.31</ecNumber>
    </recommendedName>
</protein>
<keyword evidence="4" id="KW-0479">Metal-binding</keyword>
<dbReference type="Pfam" id="PF01485">
    <property type="entry name" value="IBR"/>
    <property type="match status" value="2"/>
</dbReference>
<dbReference type="STRING" id="77044.A0A1W2TMA7"/>
<comment type="catalytic activity">
    <reaction evidence="1">
        <text>[E2 ubiquitin-conjugating enzyme]-S-ubiquitinyl-L-cysteine + [acceptor protein]-L-lysine = [E2 ubiquitin-conjugating enzyme]-L-cysteine + [acceptor protein]-N(6)-ubiquitinyl-L-lysine.</text>
        <dbReference type="EC" id="2.3.2.31"/>
    </reaction>
</comment>
<dbReference type="InterPro" id="IPR044066">
    <property type="entry name" value="TRIAD_supradom"/>
</dbReference>
<dbReference type="GO" id="GO:0008270">
    <property type="term" value="F:zinc ion binding"/>
    <property type="evidence" value="ECO:0007669"/>
    <property type="project" value="UniProtKB-KW"/>
</dbReference>
<evidence type="ECO:0000256" key="5">
    <source>
        <dbReference type="ARBA" id="ARBA00022737"/>
    </source>
</evidence>
<dbReference type="SUPFAM" id="SSF57850">
    <property type="entry name" value="RING/U-box"/>
    <property type="match status" value="2"/>
</dbReference>
<keyword evidence="12" id="KW-1185">Reference proteome</keyword>
<dbReference type="EC" id="2.3.2.31" evidence="2"/>
<dbReference type="PROSITE" id="PS51873">
    <property type="entry name" value="TRIAD"/>
    <property type="match status" value="1"/>
</dbReference>
<dbReference type="InterPro" id="IPR017907">
    <property type="entry name" value="Znf_RING_CS"/>
</dbReference>
<dbReference type="Proteomes" id="UP000054516">
    <property type="component" value="Unassembled WGS sequence"/>
</dbReference>
<dbReference type="OMA" id="ETCTICK"/>
<dbReference type="CDD" id="cd22584">
    <property type="entry name" value="Rcat_RBR_unk"/>
    <property type="match status" value="1"/>
</dbReference>
<dbReference type="InterPro" id="IPR031127">
    <property type="entry name" value="E3_UB_ligase_RBR"/>
</dbReference>
<keyword evidence="3" id="KW-0808">Transferase</keyword>
<keyword evidence="8" id="KW-0862">Zinc</keyword>
<name>A0A1W2TMA7_ROSNE</name>
<dbReference type="EMBL" id="DF977485">
    <property type="protein sequence ID" value="GAP89465.1"/>
    <property type="molecule type" value="Genomic_DNA"/>
</dbReference>
<evidence type="ECO:0000256" key="4">
    <source>
        <dbReference type="ARBA" id="ARBA00022723"/>
    </source>
</evidence>
<dbReference type="Gene3D" id="3.30.40.10">
    <property type="entry name" value="Zinc/RING finger domain, C3HC4 (zinc finger)"/>
    <property type="match status" value="1"/>
</dbReference>
<dbReference type="PROSITE" id="PS00518">
    <property type="entry name" value="ZF_RING_1"/>
    <property type="match status" value="1"/>
</dbReference>
<dbReference type="Gene3D" id="1.20.120.1750">
    <property type="match status" value="1"/>
</dbReference>
<keyword evidence="6" id="KW-0863">Zinc-finger</keyword>
<organism evidence="11">
    <name type="scientific">Rosellinia necatrix</name>
    <name type="common">White root-rot fungus</name>
    <dbReference type="NCBI Taxonomy" id="77044"/>
    <lineage>
        <taxon>Eukaryota</taxon>
        <taxon>Fungi</taxon>
        <taxon>Dikarya</taxon>
        <taxon>Ascomycota</taxon>
        <taxon>Pezizomycotina</taxon>
        <taxon>Sordariomycetes</taxon>
        <taxon>Xylariomycetidae</taxon>
        <taxon>Xylariales</taxon>
        <taxon>Xylariaceae</taxon>
        <taxon>Rosellinia</taxon>
    </lineage>
</organism>
<evidence type="ECO:0000256" key="2">
    <source>
        <dbReference type="ARBA" id="ARBA00012251"/>
    </source>
</evidence>
<dbReference type="AlphaFoldDB" id="A0A1W2TMA7"/>
<keyword evidence="7" id="KW-0833">Ubl conjugation pathway</keyword>
<evidence type="ECO:0000256" key="3">
    <source>
        <dbReference type="ARBA" id="ARBA00022679"/>
    </source>
</evidence>
<feature type="region of interest" description="Disordered" evidence="9">
    <location>
        <begin position="103"/>
        <end position="122"/>
    </location>
</feature>
<evidence type="ECO:0000313" key="11">
    <source>
        <dbReference type="EMBL" id="GAP89465.1"/>
    </source>
</evidence>
<evidence type="ECO:0000256" key="8">
    <source>
        <dbReference type="ARBA" id="ARBA00022833"/>
    </source>
</evidence>
<proteinExistence type="predicted"/>
<keyword evidence="5" id="KW-0677">Repeat</keyword>
<dbReference type="InterPro" id="IPR002867">
    <property type="entry name" value="IBR_dom"/>
</dbReference>
<evidence type="ECO:0000313" key="12">
    <source>
        <dbReference type="Proteomes" id="UP000054516"/>
    </source>
</evidence>
<feature type="domain" description="RING-type" evidence="10">
    <location>
        <begin position="170"/>
        <end position="364"/>
    </location>
</feature>
<dbReference type="OrthoDB" id="10009520at2759"/>
<evidence type="ECO:0000256" key="9">
    <source>
        <dbReference type="SAM" id="MobiDB-lite"/>
    </source>
</evidence>
<evidence type="ECO:0000259" key="10">
    <source>
        <dbReference type="PROSITE" id="PS51873"/>
    </source>
</evidence>
<reference evidence="11" key="1">
    <citation type="submission" date="2016-03" db="EMBL/GenBank/DDBJ databases">
        <title>Draft genome sequence of Rosellinia necatrix.</title>
        <authorList>
            <person name="Kanematsu S."/>
        </authorList>
    </citation>
    <scope>NUCLEOTIDE SEQUENCE [LARGE SCALE GENOMIC DNA]</scope>
    <source>
        <strain evidence="11">W97</strain>
    </source>
</reference>
<gene>
    <name evidence="11" type="ORF">SAMD00023353_4001080</name>
</gene>
<dbReference type="PANTHER" id="PTHR11685">
    <property type="entry name" value="RBR FAMILY RING FINGER AND IBR DOMAIN-CONTAINING"/>
    <property type="match status" value="1"/>
</dbReference>
<accession>A0A1W2TMA7</accession>
<evidence type="ECO:0000256" key="7">
    <source>
        <dbReference type="ARBA" id="ARBA00022786"/>
    </source>
</evidence>
<sequence length="472" mass="53746">MDVPAFAQVSDEDIALIIQLLKQDGEDIVSATIGKGKQPEGTMTDTQAAFNLFMRELQDAETFFADRRMTRSIQSAIQIDGDTIVQSQNEEAVAEHDRNLSVSLSNDESEPPVPQSASLPSAHDDELMEKMACIYITGIDDTESDDDTIAASQPEGSAWAASRQVGKTRQRRSCEACGEPKHFAALSRAPCQHEYCRQCLSRLFQDAMVDESLFPPRCCKQPIPLDKSQLFLDANVARQFRQKAVELATPNRTYCHNTDCAAFIPPANCRHTTATCGECRGQTCTACKGAWHAGDCPNDEQLQQVIRLAREQGWQRCQNCWGMVELNTGCNHMTCRCGFQFCYVCGTRWKACGCDHWAEHRLYERAAQIDARDQAGAEAIPPGLDLMIREERPREIEELPRETEEQRDLNWQRRIRLIAEDLRENHECVHEHWSSRSGRQRCEECHDVMPIFIYECRQCHIMACRYCRYHRL</sequence>
<dbReference type="InterPro" id="IPR013083">
    <property type="entry name" value="Znf_RING/FYVE/PHD"/>
</dbReference>
<dbReference type="GO" id="GO:0061630">
    <property type="term" value="F:ubiquitin protein ligase activity"/>
    <property type="evidence" value="ECO:0007669"/>
    <property type="project" value="UniProtKB-EC"/>
</dbReference>
<evidence type="ECO:0000256" key="6">
    <source>
        <dbReference type="ARBA" id="ARBA00022771"/>
    </source>
</evidence>